<organism evidence="2 3">
    <name type="scientific">Petrolisthes cinctipes</name>
    <name type="common">Flat porcelain crab</name>
    <dbReference type="NCBI Taxonomy" id="88211"/>
    <lineage>
        <taxon>Eukaryota</taxon>
        <taxon>Metazoa</taxon>
        <taxon>Ecdysozoa</taxon>
        <taxon>Arthropoda</taxon>
        <taxon>Crustacea</taxon>
        <taxon>Multicrustacea</taxon>
        <taxon>Malacostraca</taxon>
        <taxon>Eumalacostraca</taxon>
        <taxon>Eucarida</taxon>
        <taxon>Decapoda</taxon>
        <taxon>Pleocyemata</taxon>
        <taxon>Anomura</taxon>
        <taxon>Galatheoidea</taxon>
        <taxon>Porcellanidae</taxon>
        <taxon>Petrolisthes</taxon>
    </lineage>
</organism>
<name>A0AAE1BJZ3_PETCI</name>
<gene>
    <name evidence="2" type="ORF">Pcinc_041244</name>
</gene>
<protein>
    <submittedName>
        <fullName evidence="2">Uncharacterized protein</fullName>
    </submittedName>
</protein>
<evidence type="ECO:0000313" key="2">
    <source>
        <dbReference type="EMBL" id="KAK3852156.1"/>
    </source>
</evidence>
<reference evidence="2" key="1">
    <citation type="submission" date="2023-10" db="EMBL/GenBank/DDBJ databases">
        <title>Genome assemblies of two species of porcelain crab, Petrolisthes cinctipes and Petrolisthes manimaculis (Anomura: Porcellanidae).</title>
        <authorList>
            <person name="Angst P."/>
        </authorList>
    </citation>
    <scope>NUCLEOTIDE SEQUENCE</scope>
    <source>
        <strain evidence="2">PB745_01</strain>
        <tissue evidence="2">Gill</tissue>
    </source>
</reference>
<dbReference type="EMBL" id="JAWQEG010007562">
    <property type="protein sequence ID" value="KAK3852156.1"/>
    <property type="molecule type" value="Genomic_DNA"/>
</dbReference>
<comment type="caution">
    <text evidence="2">The sequence shown here is derived from an EMBL/GenBank/DDBJ whole genome shotgun (WGS) entry which is preliminary data.</text>
</comment>
<dbReference type="AlphaFoldDB" id="A0AAE1BJZ3"/>
<feature type="compositionally biased region" description="Basic and acidic residues" evidence="1">
    <location>
        <begin position="1"/>
        <end position="11"/>
    </location>
</feature>
<sequence>MRPDCLFHAEETPGLSPHLTRDTEISWDGGDGGGGGGGGREGEGRVPATPLLNYPPPPPTFLFTLLSVPYSIPHLVPATPLLNSPPPPPTFLFILLSVPYSIPHLVPATPLLNYPPPPPTFLFTLLSVPYSIPHLVPATPLLYSLPPPLSLQDLAPPHSLRHIASETAGSPLRQTADSKPNHTLTNEVISFAPSVVQATPVDTNCSVAPLTTV</sequence>
<feature type="region of interest" description="Disordered" evidence="1">
    <location>
        <begin position="1"/>
        <end position="51"/>
    </location>
</feature>
<dbReference type="Proteomes" id="UP001286313">
    <property type="component" value="Unassembled WGS sequence"/>
</dbReference>
<accession>A0AAE1BJZ3</accession>
<evidence type="ECO:0000256" key="1">
    <source>
        <dbReference type="SAM" id="MobiDB-lite"/>
    </source>
</evidence>
<keyword evidence="3" id="KW-1185">Reference proteome</keyword>
<evidence type="ECO:0000313" key="3">
    <source>
        <dbReference type="Proteomes" id="UP001286313"/>
    </source>
</evidence>
<feature type="compositionally biased region" description="Gly residues" evidence="1">
    <location>
        <begin position="29"/>
        <end position="39"/>
    </location>
</feature>
<proteinExistence type="predicted"/>